<sequence>MATPSEIFDSTRLKVLAWLNGTRYAVTSLQTLIGGQSNFTYHARLLTPLEDGTTDVLVKHSEPYMARHAANSVTINRCLVEAVCLTELNSVEVELNQPSSAKYIARTPKCLHYDHETKTQILEYLPGVVNLKDYVLSHFPSPTPQSLQPQCHNLGKALAGYIVRFHSEAKKAVLRSDAGTNLEPFPTLHVGLEHSEEMQTLKHMINYDWLLQRVNQFPEILSEATDIFSQVKEEALKELSNARELTAIHGDFCPQNILLPDKPLEADGEIPLFVADWENAQLGVESLDHGEMIGELYALWLYKRIDAGLWTVRGYTEGLGSQSETFAWRVALQVGVHLLSFGTVAPGWGTPAQAENVARHGRDVIVNAWHKNREWFDASDLACLLQDEHQGMTLVSPPSAMLSRRGEGASSGGGRHDSYGK</sequence>
<keyword evidence="3" id="KW-0808">Transferase</keyword>
<dbReference type="InterPro" id="IPR002575">
    <property type="entry name" value="Aminoglycoside_PTrfase"/>
</dbReference>
<dbReference type="Gene3D" id="3.30.200.20">
    <property type="entry name" value="Phosphorylase Kinase, domain 1"/>
    <property type="match status" value="1"/>
</dbReference>
<dbReference type="AlphaFoldDB" id="A0A9P9D1D4"/>
<dbReference type="Pfam" id="PF01636">
    <property type="entry name" value="APH"/>
    <property type="match status" value="1"/>
</dbReference>
<feature type="domain" description="Aminoglycoside phosphotransferase" evidence="2">
    <location>
        <begin position="107"/>
        <end position="266"/>
    </location>
</feature>
<reference evidence="3" key="1">
    <citation type="journal article" date="2021" name="Nat. Commun.">
        <title>Genetic determinants of endophytism in the Arabidopsis root mycobiome.</title>
        <authorList>
            <person name="Mesny F."/>
            <person name="Miyauchi S."/>
            <person name="Thiergart T."/>
            <person name="Pickel B."/>
            <person name="Atanasova L."/>
            <person name="Karlsson M."/>
            <person name="Huettel B."/>
            <person name="Barry K.W."/>
            <person name="Haridas S."/>
            <person name="Chen C."/>
            <person name="Bauer D."/>
            <person name="Andreopoulos W."/>
            <person name="Pangilinan J."/>
            <person name="LaButti K."/>
            <person name="Riley R."/>
            <person name="Lipzen A."/>
            <person name="Clum A."/>
            <person name="Drula E."/>
            <person name="Henrissat B."/>
            <person name="Kohler A."/>
            <person name="Grigoriev I.V."/>
            <person name="Martin F.M."/>
            <person name="Hacquard S."/>
        </authorList>
    </citation>
    <scope>NUCLEOTIDE SEQUENCE</scope>
    <source>
        <strain evidence="3">MPI-CAGE-AT-0147</strain>
    </source>
</reference>
<keyword evidence="4" id="KW-1185">Reference proteome</keyword>
<comment type="caution">
    <text evidence="3">The sequence shown here is derived from an EMBL/GenBank/DDBJ whole genome shotgun (WGS) entry which is preliminary data.</text>
</comment>
<name>A0A9P9D1D4_9HYPO</name>
<evidence type="ECO:0000259" key="2">
    <source>
        <dbReference type="Pfam" id="PF01636"/>
    </source>
</evidence>
<keyword evidence="3" id="KW-0418">Kinase</keyword>
<dbReference type="OrthoDB" id="25129at2759"/>
<feature type="region of interest" description="Disordered" evidence="1">
    <location>
        <begin position="396"/>
        <end position="421"/>
    </location>
</feature>
<gene>
    <name evidence="3" type="ORF">EDB81DRAFT_863018</name>
</gene>
<dbReference type="EMBL" id="JAGMUV010000044">
    <property type="protein sequence ID" value="KAH7110681.1"/>
    <property type="molecule type" value="Genomic_DNA"/>
</dbReference>
<protein>
    <submittedName>
        <fullName evidence="3">Kinase-like domain-containing protein</fullName>
    </submittedName>
</protein>
<evidence type="ECO:0000313" key="3">
    <source>
        <dbReference type="EMBL" id="KAH7110681.1"/>
    </source>
</evidence>
<proteinExistence type="predicted"/>
<dbReference type="InterPro" id="IPR011009">
    <property type="entry name" value="Kinase-like_dom_sf"/>
</dbReference>
<accession>A0A9P9D1D4</accession>
<organism evidence="3 4">
    <name type="scientific">Dactylonectria macrodidyma</name>
    <dbReference type="NCBI Taxonomy" id="307937"/>
    <lineage>
        <taxon>Eukaryota</taxon>
        <taxon>Fungi</taxon>
        <taxon>Dikarya</taxon>
        <taxon>Ascomycota</taxon>
        <taxon>Pezizomycotina</taxon>
        <taxon>Sordariomycetes</taxon>
        <taxon>Hypocreomycetidae</taxon>
        <taxon>Hypocreales</taxon>
        <taxon>Nectriaceae</taxon>
        <taxon>Dactylonectria</taxon>
    </lineage>
</organism>
<dbReference type="Proteomes" id="UP000738349">
    <property type="component" value="Unassembled WGS sequence"/>
</dbReference>
<evidence type="ECO:0000256" key="1">
    <source>
        <dbReference type="SAM" id="MobiDB-lite"/>
    </source>
</evidence>
<evidence type="ECO:0000313" key="4">
    <source>
        <dbReference type="Proteomes" id="UP000738349"/>
    </source>
</evidence>
<dbReference type="GO" id="GO:0016301">
    <property type="term" value="F:kinase activity"/>
    <property type="evidence" value="ECO:0007669"/>
    <property type="project" value="UniProtKB-KW"/>
</dbReference>
<dbReference type="SUPFAM" id="SSF56112">
    <property type="entry name" value="Protein kinase-like (PK-like)"/>
    <property type="match status" value="1"/>
</dbReference>
<dbReference type="Gene3D" id="3.90.1200.10">
    <property type="match status" value="1"/>
</dbReference>